<name>A0A916SSA5_9MICO</name>
<dbReference type="SUPFAM" id="SSF160113">
    <property type="entry name" value="YegP-like"/>
    <property type="match status" value="1"/>
</dbReference>
<accession>A0A916SSA5</accession>
<dbReference type="EMBL" id="BMGB01000002">
    <property type="protein sequence ID" value="GGB14600.1"/>
    <property type="molecule type" value="Genomic_DNA"/>
</dbReference>
<evidence type="ECO:0000313" key="2">
    <source>
        <dbReference type="Proteomes" id="UP000606922"/>
    </source>
</evidence>
<comment type="caution">
    <text evidence="1">The sequence shown here is derived from an EMBL/GenBank/DDBJ whole genome shotgun (WGS) entry which is preliminary data.</text>
</comment>
<dbReference type="AlphaFoldDB" id="A0A916SSA5"/>
<organism evidence="1 2">
    <name type="scientific">Conyzicola nivalis</name>
    <dbReference type="NCBI Taxonomy" id="1477021"/>
    <lineage>
        <taxon>Bacteria</taxon>
        <taxon>Bacillati</taxon>
        <taxon>Actinomycetota</taxon>
        <taxon>Actinomycetes</taxon>
        <taxon>Micrococcales</taxon>
        <taxon>Microbacteriaceae</taxon>
        <taxon>Conyzicola</taxon>
    </lineage>
</organism>
<keyword evidence="2" id="KW-1185">Reference proteome</keyword>
<dbReference type="InterPro" id="IPR036913">
    <property type="entry name" value="YegP-like_sf"/>
</dbReference>
<gene>
    <name evidence="1" type="ORF">GCM10010979_31470</name>
</gene>
<evidence type="ECO:0000313" key="1">
    <source>
        <dbReference type="EMBL" id="GGB14600.1"/>
    </source>
</evidence>
<reference evidence="1" key="2">
    <citation type="submission" date="2020-09" db="EMBL/GenBank/DDBJ databases">
        <authorList>
            <person name="Sun Q."/>
            <person name="Zhou Y."/>
        </authorList>
    </citation>
    <scope>NUCLEOTIDE SEQUENCE</scope>
    <source>
        <strain evidence="1">CGMCC 1.12813</strain>
    </source>
</reference>
<reference evidence="1" key="1">
    <citation type="journal article" date="2014" name="Int. J. Syst. Evol. Microbiol.">
        <title>Complete genome sequence of Corynebacterium casei LMG S-19264T (=DSM 44701T), isolated from a smear-ripened cheese.</title>
        <authorList>
            <consortium name="US DOE Joint Genome Institute (JGI-PGF)"/>
            <person name="Walter F."/>
            <person name="Albersmeier A."/>
            <person name="Kalinowski J."/>
            <person name="Ruckert C."/>
        </authorList>
    </citation>
    <scope>NUCLEOTIDE SEQUENCE</scope>
    <source>
        <strain evidence="1">CGMCC 1.12813</strain>
    </source>
</reference>
<protein>
    <submittedName>
        <fullName evidence="1">Uncharacterized protein</fullName>
    </submittedName>
</protein>
<dbReference type="RefSeq" id="WP_188511701.1">
    <property type="nucleotide sequence ID" value="NZ_BMGB01000002.1"/>
</dbReference>
<sequence length="174" mass="18622">MAALPSLVFLAFTSTRDQKYRGWASFRDSVGAGRPLGETVPVAAPRRPADHGFVELSSVGIWRLLASNNRELARSWVAYPSYAAARDDVSRLQAAVDSLVVTVVRGESASQYGWLATLDGEPVISSGRWFGASSTSMHSALTTLADFALATISEAPARPADRRVRALSDAGAPW</sequence>
<dbReference type="Proteomes" id="UP000606922">
    <property type="component" value="Unassembled WGS sequence"/>
</dbReference>
<proteinExistence type="predicted"/>